<keyword evidence="2" id="KW-0472">Membrane</keyword>
<keyword evidence="2" id="KW-1133">Transmembrane helix</keyword>
<evidence type="ECO:0000256" key="2">
    <source>
        <dbReference type="SAM" id="Phobius"/>
    </source>
</evidence>
<comment type="caution">
    <text evidence="3">The sequence shown here is derived from an EMBL/GenBank/DDBJ whole genome shotgun (WGS) entry which is preliminary data.</text>
</comment>
<evidence type="ECO:0000313" key="3">
    <source>
        <dbReference type="EMBL" id="MBG6139236.1"/>
    </source>
</evidence>
<dbReference type="AlphaFoldDB" id="A0A8J7KMJ9"/>
<dbReference type="Proteomes" id="UP000622552">
    <property type="component" value="Unassembled WGS sequence"/>
</dbReference>
<dbReference type="RefSeq" id="WP_197005913.1">
    <property type="nucleotide sequence ID" value="NZ_BONS01000012.1"/>
</dbReference>
<proteinExistence type="predicted"/>
<reference evidence="3" key="1">
    <citation type="submission" date="2020-11" db="EMBL/GenBank/DDBJ databases">
        <title>Sequencing the genomes of 1000 actinobacteria strains.</title>
        <authorList>
            <person name="Klenk H.-P."/>
        </authorList>
    </citation>
    <scope>NUCLEOTIDE SEQUENCE</scope>
    <source>
        <strain evidence="3">DSM 45356</strain>
    </source>
</reference>
<feature type="region of interest" description="Disordered" evidence="1">
    <location>
        <begin position="1"/>
        <end position="49"/>
    </location>
</feature>
<name>A0A8J7KMJ9_9ACTN</name>
<keyword evidence="4" id="KW-1185">Reference proteome</keyword>
<gene>
    <name evidence="3" type="ORF">IW245_005430</name>
</gene>
<keyword evidence="2" id="KW-0812">Transmembrane</keyword>
<feature type="compositionally biased region" description="Basic and acidic residues" evidence="1">
    <location>
        <begin position="1"/>
        <end position="10"/>
    </location>
</feature>
<feature type="compositionally biased region" description="Low complexity" evidence="1">
    <location>
        <begin position="16"/>
        <end position="35"/>
    </location>
</feature>
<feature type="transmembrane region" description="Helical" evidence="2">
    <location>
        <begin position="104"/>
        <end position="128"/>
    </location>
</feature>
<evidence type="ECO:0000256" key="1">
    <source>
        <dbReference type="SAM" id="MobiDB-lite"/>
    </source>
</evidence>
<accession>A0A8J7KMJ9</accession>
<protein>
    <submittedName>
        <fullName evidence="3">Uncharacterized protein</fullName>
    </submittedName>
</protein>
<sequence>MTTGDGRDDEPMWPMAAPAQAGVVPAQAGPGSTRDGSGGGADGRGVVTDGSGASAVAGDLVSGESGVSGAGLPQAEAVAGVPSGGGDEPEVVGRAGRKRPRAKVIALVAGLAVIVAVVVAGGIALNVYDQQTKIDRSTPTLAVSQLVDAMFTARDESTVARFSCKKADLGALRRLMTNVKDQEARFHTHISVAADEMKLSSQSVVEARLSLTGEGWNNFQNWAFETANQDGWRVCSARQLT</sequence>
<dbReference type="EMBL" id="JADOUF010000001">
    <property type="protein sequence ID" value="MBG6139236.1"/>
    <property type="molecule type" value="Genomic_DNA"/>
</dbReference>
<organism evidence="3 4">
    <name type="scientific">Longispora fulva</name>
    <dbReference type="NCBI Taxonomy" id="619741"/>
    <lineage>
        <taxon>Bacteria</taxon>
        <taxon>Bacillati</taxon>
        <taxon>Actinomycetota</taxon>
        <taxon>Actinomycetes</taxon>
        <taxon>Micromonosporales</taxon>
        <taxon>Micromonosporaceae</taxon>
        <taxon>Longispora</taxon>
    </lineage>
</organism>
<evidence type="ECO:0000313" key="4">
    <source>
        <dbReference type="Proteomes" id="UP000622552"/>
    </source>
</evidence>